<name>A0A1H8T4M7_9EURY</name>
<dbReference type="Proteomes" id="UP000199126">
    <property type="component" value="Unassembled WGS sequence"/>
</dbReference>
<sequence>MSENSHDVNRRRFLQGTGVAVTGTALSSQTGLADDGVESDKREDRDETDETMSDRTRPTTIAHRGFAGMYPENTVGAVEMAAKQGPQGGAEMVEIDVVPTADGDVVVFHDDRLRSRDGGERGLTDTEGVVWETSTDVVTSAEVLDSGETVPLLSELLDALPSSVGVNVEFKNPGSFDVRFAENLSGDALETQKDVWRPFTEDVLAVVDDYDNDVLVSSFYEAALATVREADPSIPVAFLFWDDIEAGLDITRTYDCEALHPPYNLVKGTPFFGDEYYTSGPYADVDLVEVAHDEGREVNVWTIGTWYQAQELTKAGVDGLIADYPGLSGFGGGC</sequence>
<dbReference type="InterPro" id="IPR006311">
    <property type="entry name" value="TAT_signal"/>
</dbReference>
<dbReference type="EMBL" id="FODV01000006">
    <property type="protein sequence ID" value="SEO85907.1"/>
    <property type="molecule type" value="Genomic_DNA"/>
</dbReference>
<dbReference type="AlphaFoldDB" id="A0A1H8T4M7"/>
<dbReference type="PANTHER" id="PTHR46211:SF14">
    <property type="entry name" value="GLYCEROPHOSPHODIESTER PHOSPHODIESTERASE"/>
    <property type="match status" value="1"/>
</dbReference>
<feature type="compositionally biased region" description="Basic and acidic residues" evidence="1">
    <location>
        <begin position="1"/>
        <end position="10"/>
    </location>
</feature>
<dbReference type="CDD" id="cd08556">
    <property type="entry name" value="GDPD"/>
    <property type="match status" value="1"/>
</dbReference>
<evidence type="ECO:0000313" key="4">
    <source>
        <dbReference type="Proteomes" id="UP000199126"/>
    </source>
</evidence>
<feature type="region of interest" description="Disordered" evidence="1">
    <location>
        <begin position="1"/>
        <end position="61"/>
    </location>
</feature>
<gene>
    <name evidence="3" type="ORF">SAMN04487948_10615</name>
</gene>
<dbReference type="OrthoDB" id="19020at2157"/>
<dbReference type="GO" id="GO:0008081">
    <property type="term" value="F:phosphoric diester hydrolase activity"/>
    <property type="evidence" value="ECO:0007669"/>
    <property type="project" value="InterPro"/>
</dbReference>
<keyword evidence="4" id="KW-1185">Reference proteome</keyword>
<dbReference type="Pfam" id="PF03009">
    <property type="entry name" value="GDPD"/>
    <property type="match status" value="1"/>
</dbReference>
<dbReference type="SUPFAM" id="SSF51695">
    <property type="entry name" value="PLC-like phosphodiesterases"/>
    <property type="match status" value="1"/>
</dbReference>
<protein>
    <submittedName>
        <fullName evidence="3">Glycerophosphoryl diester phosphodiesterase</fullName>
    </submittedName>
</protein>
<dbReference type="PROSITE" id="PS51318">
    <property type="entry name" value="TAT"/>
    <property type="match status" value="1"/>
</dbReference>
<dbReference type="GO" id="GO:0006629">
    <property type="term" value="P:lipid metabolic process"/>
    <property type="evidence" value="ECO:0007669"/>
    <property type="project" value="InterPro"/>
</dbReference>
<dbReference type="InterPro" id="IPR030395">
    <property type="entry name" value="GP_PDE_dom"/>
</dbReference>
<dbReference type="PANTHER" id="PTHR46211">
    <property type="entry name" value="GLYCEROPHOSPHORYL DIESTER PHOSPHODIESTERASE"/>
    <property type="match status" value="1"/>
</dbReference>
<dbReference type="Gene3D" id="3.20.20.190">
    <property type="entry name" value="Phosphatidylinositol (PI) phosphodiesterase"/>
    <property type="match status" value="1"/>
</dbReference>
<evidence type="ECO:0000256" key="1">
    <source>
        <dbReference type="SAM" id="MobiDB-lite"/>
    </source>
</evidence>
<evidence type="ECO:0000313" key="3">
    <source>
        <dbReference type="EMBL" id="SEO85907.1"/>
    </source>
</evidence>
<dbReference type="PROSITE" id="PS51704">
    <property type="entry name" value="GP_PDE"/>
    <property type="match status" value="1"/>
</dbReference>
<dbReference type="RefSeq" id="WP_089824753.1">
    <property type="nucleotide sequence ID" value="NZ_FODV01000006.1"/>
</dbReference>
<evidence type="ECO:0000259" key="2">
    <source>
        <dbReference type="PROSITE" id="PS51704"/>
    </source>
</evidence>
<reference evidence="4" key="1">
    <citation type="submission" date="2016-10" db="EMBL/GenBank/DDBJ databases">
        <authorList>
            <person name="Varghese N."/>
            <person name="Submissions S."/>
        </authorList>
    </citation>
    <scope>NUCLEOTIDE SEQUENCE [LARGE SCALE GENOMIC DNA]</scope>
    <source>
        <strain evidence="4">CGMCC 1.10121</strain>
    </source>
</reference>
<feature type="domain" description="GP-PDE" evidence="2">
    <location>
        <begin position="58"/>
        <end position="332"/>
    </location>
</feature>
<organism evidence="3 4">
    <name type="scientific">Halogranum amylolyticum</name>
    <dbReference type="NCBI Taxonomy" id="660520"/>
    <lineage>
        <taxon>Archaea</taxon>
        <taxon>Methanobacteriati</taxon>
        <taxon>Methanobacteriota</taxon>
        <taxon>Stenosarchaea group</taxon>
        <taxon>Halobacteria</taxon>
        <taxon>Halobacteriales</taxon>
        <taxon>Haloferacaceae</taxon>
    </lineage>
</organism>
<proteinExistence type="predicted"/>
<accession>A0A1H8T4M7</accession>
<dbReference type="InterPro" id="IPR017946">
    <property type="entry name" value="PLC-like_Pdiesterase_TIM-brl"/>
</dbReference>